<dbReference type="EMBL" id="WOSY01000002">
    <property type="protein sequence ID" value="NHN87604.1"/>
    <property type="molecule type" value="Genomic_DNA"/>
</dbReference>
<dbReference type="PANTHER" id="PTHR33371:SF4">
    <property type="entry name" value="INTERMEMBRANE PHOSPHOLIPID TRANSPORT SYSTEM BINDING PROTEIN MLAD"/>
    <property type="match status" value="1"/>
</dbReference>
<dbReference type="Proteomes" id="UP000631653">
    <property type="component" value="Unassembled WGS sequence"/>
</dbReference>
<reference evidence="2 3" key="1">
    <citation type="journal article" date="2020" name="Int. J. Syst. Evol. Microbiol.">
        <title>Novel acetic acid bacteria from cider fermentations: Acetobacter conturbans sp. nov. and Acetobacter fallax sp. nov.</title>
        <authorList>
            <person name="Sombolestani A.S."/>
            <person name="Cleenwerck I."/>
            <person name="Cnockaert M."/>
            <person name="Borremans W."/>
            <person name="Wieme A.D."/>
            <person name="De Vuyst L."/>
            <person name="Vandamme P."/>
        </authorList>
    </citation>
    <scope>NUCLEOTIDE SEQUENCE [LARGE SCALE GENOMIC DNA]</scope>
    <source>
        <strain evidence="2 3">LMG 1627</strain>
    </source>
</reference>
<evidence type="ECO:0000313" key="2">
    <source>
        <dbReference type="EMBL" id="NHN87604.1"/>
    </source>
</evidence>
<dbReference type="InterPro" id="IPR003399">
    <property type="entry name" value="Mce/MlaD"/>
</dbReference>
<proteinExistence type="predicted"/>
<dbReference type="InterPro" id="IPR052336">
    <property type="entry name" value="MlaD_Phospholipid_Transporter"/>
</dbReference>
<name>A0ABX0JXP1_9PROT</name>
<dbReference type="Pfam" id="PF02470">
    <property type="entry name" value="MlaD"/>
    <property type="match status" value="1"/>
</dbReference>
<organism evidence="2 3">
    <name type="scientific">Acetobacter conturbans</name>
    <dbReference type="NCBI Taxonomy" id="1737472"/>
    <lineage>
        <taxon>Bacteria</taxon>
        <taxon>Pseudomonadati</taxon>
        <taxon>Pseudomonadota</taxon>
        <taxon>Alphaproteobacteria</taxon>
        <taxon>Acetobacterales</taxon>
        <taxon>Acetobacteraceae</taxon>
        <taxon>Acetobacter</taxon>
    </lineage>
</organism>
<sequence length="153" mass="15960">MARRRHTGTAVFSFAVLAAAAGFALYAHGMQTSFGVSRYPLSATFVSANGLAPGARVVLGGVPVGRVSSVHLDPQTQMAVVDFEVNDTLHFPMDSVLSVGSMTLSGDNTLMIEPGTSTAMTKAADVIANTREPVSLEQQVSNYIFGNGGLPVE</sequence>
<dbReference type="RefSeq" id="WP_173568884.1">
    <property type="nucleotide sequence ID" value="NZ_WOSY01000002.1"/>
</dbReference>
<evidence type="ECO:0000313" key="3">
    <source>
        <dbReference type="Proteomes" id="UP000631653"/>
    </source>
</evidence>
<protein>
    <submittedName>
        <fullName evidence="2">MCE family protein</fullName>
    </submittedName>
</protein>
<keyword evidence="3" id="KW-1185">Reference proteome</keyword>
<comment type="caution">
    <text evidence="2">The sequence shown here is derived from an EMBL/GenBank/DDBJ whole genome shotgun (WGS) entry which is preliminary data.</text>
</comment>
<evidence type="ECO:0000259" key="1">
    <source>
        <dbReference type="Pfam" id="PF02470"/>
    </source>
</evidence>
<gene>
    <name evidence="2" type="ORF">GOB81_03015</name>
</gene>
<feature type="domain" description="Mce/MlaD" evidence="1">
    <location>
        <begin position="39"/>
        <end position="115"/>
    </location>
</feature>
<accession>A0ABX0JXP1</accession>
<dbReference type="PANTHER" id="PTHR33371">
    <property type="entry name" value="INTERMEMBRANE PHOSPHOLIPID TRANSPORT SYSTEM BINDING PROTEIN MLAD-RELATED"/>
    <property type="match status" value="1"/>
</dbReference>